<dbReference type="Proteomes" id="UP000091967">
    <property type="component" value="Unassembled WGS sequence"/>
</dbReference>
<keyword evidence="9" id="KW-1185">Reference proteome</keyword>
<sequence length="566" mass="64699">MVEAILDVTDNGFSPPQAAHRRGVPRRTLIDRLHGRGAVKKQIHPHRRLSRRQEDRLAFWILRQESLGYAPSHSQIRACVMGLLRQQGEHLDLGRNWVNKFINRRADLKIKMGRRQEAKRFDSFTPKAVHWYFDIRDGQYGWIKPENTVNVDKGGIMTGFGLDSLVVGSADPKRKAFLKGPQTRNWTSFIEAVTSDGRALVPGIIFKGKELQKQWFLEEFKQIADWYYITSPNGWTDDHIGIEWLERVYLPQTTPADESDARLIILDGHGSHATDEWMATCFLNNVYCCYLPAHCSHGLQPLDNGVFNALKAAYRRELERFASLTDSAPMDKVNFIRAYAKARRVGMTKKNILSGWRVTGNWPISPMEDIIQLNQEYQILICRLCQAAIRPGAGIESHFRYVHQMKGQVLKDIKDYYGTLEVADPMLTATPEDNSQAIEHLAISEGYSCRACRYRTKARDNVVRHWREAGHGAAEERWTNVRLQTWMGGRNHARYWIVRDDSDSNGPSDTANAADATSRSAMDELIAASQARLEEEDAVRLRKGDLKEDMDRDSSWVKRLGSYLGI</sequence>
<dbReference type="InterPro" id="IPR004875">
    <property type="entry name" value="DDE_SF_endonuclease_dom"/>
</dbReference>
<dbReference type="PROSITE" id="PS00028">
    <property type="entry name" value="ZINC_FINGER_C2H2_1"/>
    <property type="match status" value="1"/>
</dbReference>
<evidence type="ECO:0000256" key="1">
    <source>
        <dbReference type="ARBA" id="ARBA00004123"/>
    </source>
</evidence>
<dbReference type="Pfam" id="PF12013">
    <property type="entry name" value="OrsD"/>
    <property type="match status" value="1"/>
</dbReference>
<dbReference type="Pfam" id="PF03184">
    <property type="entry name" value="DDE_1"/>
    <property type="match status" value="1"/>
</dbReference>
<dbReference type="InterPro" id="IPR013087">
    <property type="entry name" value="Znf_C2H2_type"/>
</dbReference>
<dbReference type="Pfam" id="PF03221">
    <property type="entry name" value="HTH_Tnp_Tc5"/>
    <property type="match status" value="1"/>
</dbReference>
<dbReference type="OMA" id="WPISPME"/>
<organism evidence="8 9">
    <name type="scientific">Fusarium poae</name>
    <dbReference type="NCBI Taxonomy" id="36050"/>
    <lineage>
        <taxon>Eukaryota</taxon>
        <taxon>Fungi</taxon>
        <taxon>Dikarya</taxon>
        <taxon>Ascomycota</taxon>
        <taxon>Pezizomycotina</taxon>
        <taxon>Sordariomycetes</taxon>
        <taxon>Hypocreomycetidae</taxon>
        <taxon>Hypocreales</taxon>
        <taxon>Nectriaceae</taxon>
        <taxon>Fusarium</taxon>
    </lineage>
</organism>
<feature type="compositionally biased region" description="Polar residues" evidence="5">
    <location>
        <begin position="504"/>
        <end position="519"/>
    </location>
</feature>
<dbReference type="GO" id="GO:0003677">
    <property type="term" value="F:DNA binding"/>
    <property type="evidence" value="ECO:0007669"/>
    <property type="project" value="UniProtKB-UniRule"/>
</dbReference>
<keyword evidence="3 4" id="KW-0539">Nucleus</keyword>
<evidence type="ECO:0000313" key="8">
    <source>
        <dbReference type="EMBL" id="OBS15621.1"/>
    </source>
</evidence>
<protein>
    <recommendedName>
        <fullName evidence="10">HTH CENPB-type domain-containing protein</fullName>
    </recommendedName>
</protein>
<dbReference type="InterPro" id="IPR009057">
    <property type="entry name" value="Homeodomain-like_sf"/>
</dbReference>
<evidence type="ECO:0000256" key="3">
    <source>
        <dbReference type="ARBA" id="ARBA00023242"/>
    </source>
</evidence>
<keyword evidence="2 4" id="KW-0238">DNA-binding</keyword>
<evidence type="ECO:0000256" key="4">
    <source>
        <dbReference type="PROSITE-ProRule" id="PRU00320"/>
    </source>
</evidence>
<comment type="subcellular location">
    <subcellularLocation>
        <location evidence="1 4">Nucleus</location>
    </subcellularLocation>
</comment>
<name>A0A1B8A585_FUSPO</name>
<feature type="domain" description="HTH CENPB-type" evidence="7">
    <location>
        <begin position="41"/>
        <end position="111"/>
    </location>
</feature>
<dbReference type="InterPro" id="IPR050863">
    <property type="entry name" value="CenT-Element_Derived"/>
</dbReference>
<dbReference type="STRING" id="36050.A0A1B8A585"/>
<dbReference type="PROSITE" id="PS50960">
    <property type="entry name" value="HTH_PSQ"/>
    <property type="match status" value="1"/>
</dbReference>
<dbReference type="GO" id="GO:0005634">
    <property type="term" value="C:nucleus"/>
    <property type="evidence" value="ECO:0007669"/>
    <property type="project" value="UniProtKB-SubCell"/>
</dbReference>
<feature type="DNA-binding region" description="H-T-H motif" evidence="4">
    <location>
        <begin position="15"/>
        <end position="35"/>
    </location>
</feature>
<feature type="domain" description="HTH psq-type" evidence="6">
    <location>
        <begin position="1"/>
        <end position="39"/>
    </location>
</feature>
<dbReference type="AlphaFoldDB" id="A0A1B8A585"/>
<evidence type="ECO:0008006" key="10">
    <source>
        <dbReference type="Google" id="ProtNLM"/>
    </source>
</evidence>
<dbReference type="SUPFAM" id="SSF46689">
    <property type="entry name" value="Homeodomain-like"/>
    <property type="match status" value="1"/>
</dbReference>
<evidence type="ECO:0000259" key="7">
    <source>
        <dbReference type="PROSITE" id="PS51253"/>
    </source>
</evidence>
<evidence type="ECO:0000256" key="5">
    <source>
        <dbReference type="SAM" id="MobiDB-lite"/>
    </source>
</evidence>
<dbReference type="PANTHER" id="PTHR19303:SF74">
    <property type="entry name" value="POGO TRANSPOSABLE ELEMENT WITH KRAB DOMAIN"/>
    <property type="match status" value="1"/>
</dbReference>
<dbReference type="SMART" id="SM00674">
    <property type="entry name" value="CENPB"/>
    <property type="match status" value="1"/>
</dbReference>
<gene>
    <name evidence="8" type="ORF">FPOA_13566</name>
</gene>
<dbReference type="EMBL" id="LYXU01000145">
    <property type="protein sequence ID" value="OBS15621.1"/>
    <property type="molecule type" value="Genomic_DNA"/>
</dbReference>
<dbReference type="InterPro" id="IPR007889">
    <property type="entry name" value="HTH_Psq"/>
</dbReference>
<proteinExistence type="predicted"/>
<evidence type="ECO:0000256" key="2">
    <source>
        <dbReference type="ARBA" id="ARBA00023125"/>
    </source>
</evidence>
<feature type="region of interest" description="Disordered" evidence="5">
    <location>
        <begin position="499"/>
        <end position="519"/>
    </location>
</feature>
<accession>A0A1B8A585</accession>
<dbReference type="InterPro" id="IPR006600">
    <property type="entry name" value="HTH_CenpB_DNA-bd_dom"/>
</dbReference>
<dbReference type="PROSITE" id="PS51253">
    <property type="entry name" value="HTH_CENPB"/>
    <property type="match status" value="1"/>
</dbReference>
<reference evidence="8 9" key="1">
    <citation type="submission" date="2016-06" db="EMBL/GenBank/DDBJ databases">
        <title>Living apart together: crosstalk between the core and supernumerary genomes in a fungal plant pathogen.</title>
        <authorList>
            <person name="Vanheule A."/>
            <person name="Audenaert K."/>
            <person name="Warris S."/>
            <person name="Van De Geest H."/>
            <person name="Schijlen E."/>
            <person name="Hofte M."/>
            <person name="De Saeger S."/>
            <person name="Haesaert G."/>
            <person name="Waalwijk C."/>
            <person name="Van Der Lee T."/>
        </authorList>
    </citation>
    <scope>NUCLEOTIDE SEQUENCE [LARGE SCALE GENOMIC DNA]</scope>
    <source>
        <strain evidence="8 9">2516</strain>
    </source>
</reference>
<dbReference type="PANTHER" id="PTHR19303">
    <property type="entry name" value="TRANSPOSON"/>
    <property type="match status" value="1"/>
</dbReference>
<dbReference type="InterPro" id="IPR022698">
    <property type="entry name" value="OrsD"/>
</dbReference>
<evidence type="ECO:0000259" key="6">
    <source>
        <dbReference type="PROSITE" id="PS50960"/>
    </source>
</evidence>
<comment type="caution">
    <text evidence="8">The sequence shown here is derived from an EMBL/GenBank/DDBJ whole genome shotgun (WGS) entry which is preliminary data.</text>
</comment>
<evidence type="ECO:0000313" key="9">
    <source>
        <dbReference type="Proteomes" id="UP000091967"/>
    </source>
</evidence>